<gene>
    <name evidence="3" type="ORF">S01H1_31173</name>
</gene>
<comment type="caution">
    <text evidence="3">The sequence shown here is derived from an EMBL/GenBank/DDBJ whole genome shotgun (WGS) entry which is preliminary data.</text>
</comment>
<dbReference type="AlphaFoldDB" id="X0UIZ4"/>
<evidence type="ECO:0000313" key="3">
    <source>
        <dbReference type="EMBL" id="GAF88445.1"/>
    </source>
</evidence>
<keyword evidence="1" id="KW-1133">Transmembrane helix</keyword>
<evidence type="ECO:0000259" key="2">
    <source>
        <dbReference type="Pfam" id="PF00689"/>
    </source>
</evidence>
<name>X0UIZ4_9ZZZZ</name>
<dbReference type="EMBL" id="BARS01019219">
    <property type="protein sequence ID" value="GAF88445.1"/>
    <property type="molecule type" value="Genomic_DNA"/>
</dbReference>
<keyword evidence="1" id="KW-0812">Transmembrane</keyword>
<feature type="transmembrane region" description="Helical" evidence="1">
    <location>
        <begin position="66"/>
        <end position="89"/>
    </location>
</feature>
<feature type="domain" description="Cation-transporting P-type ATPase C-terminal" evidence="2">
    <location>
        <begin position="2"/>
        <end position="84"/>
    </location>
</feature>
<organism evidence="3">
    <name type="scientific">marine sediment metagenome</name>
    <dbReference type="NCBI Taxonomy" id="412755"/>
    <lineage>
        <taxon>unclassified sequences</taxon>
        <taxon>metagenomes</taxon>
        <taxon>ecological metagenomes</taxon>
    </lineage>
</organism>
<accession>X0UIZ4</accession>
<evidence type="ECO:0000256" key="1">
    <source>
        <dbReference type="SAM" id="Phobius"/>
    </source>
</evidence>
<dbReference type="InterPro" id="IPR006068">
    <property type="entry name" value="ATPase_P-typ_cation-transptr_C"/>
</dbReference>
<feature type="transmembrane region" description="Helical" evidence="1">
    <location>
        <begin position="6"/>
        <end position="23"/>
    </location>
</feature>
<dbReference type="Gene3D" id="1.20.1110.10">
    <property type="entry name" value="Calcium-transporting ATPase, transmembrane domain"/>
    <property type="match status" value="1"/>
</dbReference>
<keyword evidence="1" id="KW-0472">Membrane</keyword>
<feature type="transmembrane region" description="Helical" evidence="1">
    <location>
        <begin position="35"/>
        <end position="54"/>
    </location>
</feature>
<reference evidence="3" key="1">
    <citation type="journal article" date="2014" name="Front. Microbiol.">
        <title>High frequency of phylogenetically diverse reductive dehalogenase-homologous genes in deep subseafloor sedimentary metagenomes.</title>
        <authorList>
            <person name="Kawai M."/>
            <person name="Futagami T."/>
            <person name="Toyoda A."/>
            <person name="Takaki Y."/>
            <person name="Nishi S."/>
            <person name="Hori S."/>
            <person name="Arai W."/>
            <person name="Tsubouchi T."/>
            <person name="Morono Y."/>
            <person name="Uchiyama I."/>
            <person name="Ito T."/>
            <person name="Fujiyama A."/>
            <person name="Inagaki F."/>
            <person name="Takami H."/>
        </authorList>
    </citation>
    <scope>NUCLEOTIDE SEQUENCE</scope>
    <source>
        <strain evidence="3">Expedition CK06-06</strain>
    </source>
</reference>
<dbReference type="SUPFAM" id="SSF81665">
    <property type="entry name" value="Calcium ATPase, transmembrane domain M"/>
    <property type="match status" value="1"/>
</dbReference>
<feature type="non-terminal residue" evidence="3">
    <location>
        <position position="1"/>
    </location>
</feature>
<protein>
    <recommendedName>
        <fullName evidence="2">Cation-transporting P-type ATPase C-terminal domain-containing protein</fullName>
    </recommendedName>
</protein>
<proteinExistence type="predicted"/>
<dbReference type="InterPro" id="IPR023298">
    <property type="entry name" value="ATPase_P-typ_TM_dom_sf"/>
</dbReference>
<dbReference type="Pfam" id="PF00689">
    <property type="entry name" value="Cation_ATPase_C"/>
    <property type="match status" value="1"/>
</dbReference>
<sequence length="94" mass="9919">GARTLLFTFIVTAEMGVLLVIRARSGVPLLSNPWLFAAISSSLALQGVVLYTPLSGPFGVRGPSPLEWLVILGATGAFVFLAWIGSGLFRRSAT</sequence>